<dbReference type="Proteomes" id="UP001373714">
    <property type="component" value="Unassembled WGS sequence"/>
</dbReference>
<feature type="compositionally biased region" description="Polar residues" evidence="1">
    <location>
        <begin position="1079"/>
        <end position="1089"/>
    </location>
</feature>
<dbReference type="InterPro" id="IPR011990">
    <property type="entry name" value="TPR-like_helical_dom_sf"/>
</dbReference>
<proteinExistence type="predicted"/>
<accession>A0AAV9UPD2</accession>
<feature type="region of interest" description="Disordered" evidence="1">
    <location>
        <begin position="1075"/>
        <end position="1100"/>
    </location>
</feature>
<evidence type="ECO:0000313" key="4">
    <source>
        <dbReference type="Proteomes" id="UP001373714"/>
    </source>
</evidence>
<organism evidence="3 4">
    <name type="scientific">Orbilia blumenaviensis</name>
    <dbReference type="NCBI Taxonomy" id="1796055"/>
    <lineage>
        <taxon>Eukaryota</taxon>
        <taxon>Fungi</taxon>
        <taxon>Dikarya</taxon>
        <taxon>Ascomycota</taxon>
        <taxon>Pezizomycotina</taxon>
        <taxon>Orbiliomycetes</taxon>
        <taxon>Orbiliales</taxon>
        <taxon>Orbiliaceae</taxon>
        <taxon>Orbilia</taxon>
    </lineage>
</organism>
<reference evidence="3 4" key="1">
    <citation type="submission" date="2019-10" db="EMBL/GenBank/DDBJ databases">
        <authorList>
            <person name="Palmer J.M."/>
        </authorList>
    </citation>
    <scope>NUCLEOTIDE SEQUENCE [LARGE SCALE GENOMIC DNA]</scope>
    <source>
        <strain evidence="3 4">TWF730</strain>
    </source>
</reference>
<dbReference type="EMBL" id="JAVHNS010000009">
    <property type="protein sequence ID" value="KAK6343683.1"/>
    <property type="molecule type" value="Genomic_DNA"/>
</dbReference>
<dbReference type="Gene3D" id="1.25.40.10">
    <property type="entry name" value="Tetratricopeptide repeat domain"/>
    <property type="match status" value="1"/>
</dbReference>
<feature type="domain" description="CHAT" evidence="2">
    <location>
        <begin position="676"/>
        <end position="975"/>
    </location>
</feature>
<dbReference type="SUPFAM" id="SSF81901">
    <property type="entry name" value="HCP-like"/>
    <property type="match status" value="1"/>
</dbReference>
<sequence length="1123" mass="125634">MKDLPETRNQDFRGHFDGDDALPCPGNTIQALASEFRNSLAIDPWASTGSKLSIIDRAIKTFTKESAESSPSASSFNLLLALEDSLYNCPRFTENPDVDLLNKAVDLSQTILDQMVLNGPNWSIGSKRLRVSLRLRYERLRDLNDIERAITLAGLNLYLQLDPSIDRSELVEEFYELNLSRWKFEKKVTDIESLVELQTLAGQGSITKGKYLLKLESILTEEFRATGKVEYLNWAISVGKDCVEAFIETTNGSNGFRSMALFELASRFQMRYEHEGDLNDIDQATETIERALDIQISEFPLRQSKLENLGLLWYTKYKHTDSLADLNQSIKRFEQSATLCRMDKSEHMVYYYLGVCYHARYCLTGLSNDLYHAVEMARTALRLRSEHQTVTNPGAVWFNFGSYIYQKFLFTVRIEDLETAIESFKEALKIPDLSPDERCMVLCQLGDSLVMRYGVRNEVGVEEASEDLSNAESVLREALSMPEASFIYRASAARSLANKLAHWSRWQESYTTFQDAVSLFALSNSRSTDTGKLSKNKIGKIPDIGFKYQIEAFSGVSCAAAAVALNAGKAPLEALNLMERGHGLLSDSIISTAKGSATEIGSPTNPLLICDEAEIMRAVGEDKLAVINVSKYRCDAILVEKGRIKVIPLPLLDQATIDSKTRTLRTGGEGSWGVLEWLWEVVAFPILKGFDIVIGKRSTIRNELRKLGLDMEQSEILGEEPPAEKCLPHLWWIATGPLTLLPIHAAGRHFKRSGEAVLDCVISSYAISVKSFMKTRLQAPNQKCNASRKALVIAMPKTPGHSPLSFAEKEAETVSRICKSLDFNTSSGDIPKKKEDILNQLRDCQIFHFAGHGLSDPNNPAKSFLLLEDWKKSPLTVESLQGLKLHDNPPFLAYLSACSTGLNKVMTLCDEGINLISASQLAGFRHVIGSLWEVNDRHCVSVAKIVYETIAENGLTNSAVAFGLHRASVRLRNEAVSNRAASVSPSQSKRDLSSKLTTIKPDQLEIGIQKSGSCIRIPEFPDWLRAELKSYRSNPLRQETRIHAPNIVKKILSLPVEVAMVRRVPLEMKTKREEANEANVVTNQNQDQGNCEGPMSLRTPVPTKRRKLKMPHLYWVPYVHFGI</sequence>
<gene>
    <name evidence="3" type="ORF">TWF730_011272</name>
</gene>
<name>A0AAV9UPD2_9PEZI</name>
<dbReference type="AlphaFoldDB" id="A0AAV9UPD2"/>
<evidence type="ECO:0000313" key="3">
    <source>
        <dbReference type="EMBL" id="KAK6343683.1"/>
    </source>
</evidence>
<comment type="caution">
    <text evidence="3">The sequence shown here is derived from an EMBL/GenBank/DDBJ whole genome shotgun (WGS) entry which is preliminary data.</text>
</comment>
<keyword evidence="4" id="KW-1185">Reference proteome</keyword>
<protein>
    <recommendedName>
        <fullName evidence="2">CHAT domain-containing protein</fullName>
    </recommendedName>
</protein>
<dbReference type="InterPro" id="IPR024983">
    <property type="entry name" value="CHAT_dom"/>
</dbReference>
<evidence type="ECO:0000256" key="1">
    <source>
        <dbReference type="SAM" id="MobiDB-lite"/>
    </source>
</evidence>
<evidence type="ECO:0000259" key="2">
    <source>
        <dbReference type="Pfam" id="PF12770"/>
    </source>
</evidence>
<dbReference type="Pfam" id="PF12770">
    <property type="entry name" value="CHAT"/>
    <property type="match status" value="1"/>
</dbReference>